<dbReference type="EMBL" id="MKZS01000001">
    <property type="protein sequence ID" value="OLT58752.1"/>
    <property type="molecule type" value="Genomic_DNA"/>
</dbReference>
<feature type="active site" description="O-(5'-phospho-DNA)-serine intermediate" evidence="4">
    <location>
        <position position="64"/>
    </location>
</feature>
<dbReference type="Pfam" id="PF12728">
    <property type="entry name" value="HTH_17"/>
    <property type="match status" value="1"/>
</dbReference>
<dbReference type="GO" id="GO:0003677">
    <property type="term" value="F:DNA binding"/>
    <property type="evidence" value="ECO:0007669"/>
    <property type="project" value="UniProtKB-KW"/>
</dbReference>
<dbReference type="GO" id="GO:0000150">
    <property type="term" value="F:DNA strand exchange activity"/>
    <property type="evidence" value="ECO:0007669"/>
    <property type="project" value="InterPro"/>
</dbReference>
<evidence type="ECO:0000313" key="6">
    <source>
        <dbReference type="EMBL" id="OLT58752.1"/>
    </source>
</evidence>
<dbReference type="Gene3D" id="1.10.1660.10">
    <property type="match status" value="1"/>
</dbReference>
<organism evidence="6 7">
    <name type="scientific">Moorena bouillonii PNG</name>
    <dbReference type="NCBI Taxonomy" id="568701"/>
    <lineage>
        <taxon>Bacteria</taxon>
        <taxon>Bacillati</taxon>
        <taxon>Cyanobacteriota</taxon>
        <taxon>Cyanophyceae</taxon>
        <taxon>Coleofasciculales</taxon>
        <taxon>Coleofasciculaceae</taxon>
        <taxon>Moorena</taxon>
    </lineage>
</organism>
<dbReference type="Proteomes" id="UP000186657">
    <property type="component" value="Unassembled WGS sequence"/>
</dbReference>
<dbReference type="Gene3D" id="1.10.287.2170">
    <property type="match status" value="1"/>
</dbReference>
<dbReference type="PROSITE" id="PS00397">
    <property type="entry name" value="RECOMBINASES_1"/>
    <property type="match status" value="1"/>
</dbReference>
<dbReference type="InterPro" id="IPR048046">
    <property type="entry name" value="Transpos_IS607"/>
</dbReference>
<dbReference type="NCBIfam" id="NF033518">
    <property type="entry name" value="transpos_IS607"/>
    <property type="match status" value="1"/>
</dbReference>
<dbReference type="GO" id="GO:0015074">
    <property type="term" value="P:DNA integration"/>
    <property type="evidence" value="ECO:0007669"/>
    <property type="project" value="UniProtKB-KW"/>
</dbReference>
<protein>
    <submittedName>
        <fullName evidence="6">DNA invertase</fullName>
    </submittedName>
</protein>
<accession>A0A1U7MYI9</accession>
<dbReference type="PANTHER" id="PTHR36172:SF1">
    <property type="entry name" value="RESOLVASE-RELATED"/>
    <property type="match status" value="1"/>
</dbReference>
<name>A0A1U7MYI9_9CYAN</name>
<dbReference type="InterPro" id="IPR006118">
    <property type="entry name" value="Recombinase_CS"/>
</dbReference>
<dbReference type="InterPro" id="IPR041657">
    <property type="entry name" value="HTH_17"/>
</dbReference>
<gene>
    <name evidence="6" type="ORF">BJP37_06545</name>
</gene>
<dbReference type="SMART" id="SM00857">
    <property type="entry name" value="Resolvase"/>
    <property type="match status" value="1"/>
</dbReference>
<evidence type="ECO:0000256" key="1">
    <source>
        <dbReference type="ARBA" id="ARBA00022908"/>
    </source>
</evidence>
<dbReference type="PANTHER" id="PTHR36172">
    <property type="match status" value="1"/>
</dbReference>
<dbReference type="Gene3D" id="3.40.50.1390">
    <property type="entry name" value="Resolvase, N-terminal catalytic domain"/>
    <property type="match status" value="1"/>
</dbReference>
<comment type="caution">
    <text evidence="6">The sequence shown here is derived from an EMBL/GenBank/DDBJ whole genome shotgun (WGS) entry which is preliminary data.</text>
</comment>
<evidence type="ECO:0000259" key="5">
    <source>
        <dbReference type="SMART" id="SM00857"/>
    </source>
</evidence>
<evidence type="ECO:0000256" key="4">
    <source>
        <dbReference type="PROSITE-ProRule" id="PRU10137"/>
    </source>
</evidence>
<keyword evidence="1" id="KW-0229">DNA integration</keyword>
<evidence type="ECO:0000256" key="2">
    <source>
        <dbReference type="ARBA" id="ARBA00023125"/>
    </source>
</evidence>
<dbReference type="SUPFAM" id="SSF53041">
    <property type="entry name" value="Resolvase-like"/>
    <property type="match status" value="1"/>
</dbReference>
<dbReference type="InterPro" id="IPR009061">
    <property type="entry name" value="DNA-bd_dom_put_sf"/>
</dbReference>
<dbReference type="Pfam" id="PF00239">
    <property type="entry name" value="Resolvase"/>
    <property type="match status" value="1"/>
</dbReference>
<sequence length="207" mass="24381">MYLTPIEAQEKYGYNTRTLARWAEAGKIECIRSPGGHRRYLASSIERLIDGEDSRSVVLYARVSTRSQSDDLTSQVEYLGRNYPNCRCYSEYGSGLNFKRRKFIGLMERVAKSEIKTIVVAHKDRLCRFGFDFIEWFCSLHKCQIVVLNNTYKSPQQELMDDFMSIMHCFSSKLYFLRRYEKEIKTTVNKMDNSDKILYTRHVPSER</sequence>
<proteinExistence type="predicted"/>
<keyword evidence="2" id="KW-0238">DNA-binding</keyword>
<dbReference type="AlphaFoldDB" id="A0A1U7MYI9"/>
<dbReference type="SUPFAM" id="SSF46955">
    <property type="entry name" value="Putative DNA-binding domain"/>
    <property type="match status" value="1"/>
</dbReference>
<dbReference type="InterPro" id="IPR006119">
    <property type="entry name" value="Resolv_N"/>
</dbReference>
<feature type="domain" description="Resolvase/invertase-type recombinase catalytic" evidence="5">
    <location>
        <begin position="57"/>
        <end position="185"/>
    </location>
</feature>
<reference evidence="6 7" key="1">
    <citation type="submission" date="2016-10" db="EMBL/GenBank/DDBJ databases">
        <title>Comparative genomics uncovers the prolific and rare metabolic potential of the cyanobacterial genus Moorea.</title>
        <authorList>
            <person name="Leao T."/>
            <person name="Castelao G."/>
            <person name="Korobeynikov A."/>
            <person name="Monroe E.A."/>
            <person name="Podell S."/>
            <person name="Glukhov E."/>
            <person name="Allen E."/>
            <person name="Gerwick W.H."/>
            <person name="Gerwick L."/>
        </authorList>
    </citation>
    <scope>NUCLEOTIDE SEQUENCE [LARGE SCALE GENOMIC DNA]</scope>
    <source>
        <strain evidence="6 7">PNG5-198</strain>
    </source>
</reference>
<keyword evidence="3" id="KW-0233">DNA recombination</keyword>
<dbReference type="InterPro" id="IPR036162">
    <property type="entry name" value="Resolvase-like_N_sf"/>
</dbReference>
<keyword evidence="7" id="KW-1185">Reference proteome</keyword>
<evidence type="ECO:0000313" key="7">
    <source>
        <dbReference type="Proteomes" id="UP000186657"/>
    </source>
</evidence>
<dbReference type="InterPro" id="IPR051491">
    <property type="entry name" value="Recombinase/Transposase-rel"/>
</dbReference>
<evidence type="ECO:0000256" key="3">
    <source>
        <dbReference type="ARBA" id="ARBA00023172"/>
    </source>
</evidence>
<dbReference type="RefSeq" id="WP_075897498.1">
    <property type="nucleotide sequence ID" value="NZ_MKZS01000001.1"/>
</dbReference>